<protein>
    <recommendedName>
        <fullName evidence="3">WGR domain-containing protein</fullName>
    </recommendedName>
</protein>
<accession>A0A3N4Q1J3</accession>
<sequence>MLKLYTTIDEQLYYWETWEQDEKTAIIHWGMVGDKGDYREIKSRMIGGFNNIVQAEIDRRLEEGYAEWDEDEQVSLEIEYKVDGSGTEADLDKRHRLEEKLDEVLGWTGLGHCDGGSTGSGTMEVACRVVDFNIARQVIEENLKDTEFADYTRIFSLQEE</sequence>
<comment type="caution">
    <text evidence="1">The sequence shown here is derived from an EMBL/GenBank/DDBJ whole genome shotgun (WGS) entry which is preliminary data.</text>
</comment>
<dbReference type="RefSeq" id="WP_123849281.1">
    <property type="nucleotide sequence ID" value="NZ_RPDH01000003.1"/>
</dbReference>
<evidence type="ECO:0008006" key="3">
    <source>
        <dbReference type="Google" id="ProtNLM"/>
    </source>
</evidence>
<name>A0A3N4Q1J3_9BACT</name>
<dbReference type="Proteomes" id="UP000278351">
    <property type="component" value="Unassembled WGS sequence"/>
</dbReference>
<keyword evidence="2" id="KW-1185">Reference proteome</keyword>
<dbReference type="EMBL" id="RPDH01000003">
    <property type="protein sequence ID" value="RPE05634.1"/>
    <property type="molecule type" value="Genomic_DNA"/>
</dbReference>
<evidence type="ECO:0000313" key="2">
    <source>
        <dbReference type="Proteomes" id="UP000278351"/>
    </source>
</evidence>
<reference evidence="1 2" key="1">
    <citation type="submission" date="2018-11" db="EMBL/GenBank/DDBJ databases">
        <title>Chitinophaga lutea sp.nov., isolate from arsenic contaminated soil.</title>
        <authorList>
            <person name="Zong Y."/>
        </authorList>
    </citation>
    <scope>NUCLEOTIDE SEQUENCE [LARGE SCALE GENOMIC DNA]</scope>
    <source>
        <strain evidence="1 2">ZY74</strain>
    </source>
</reference>
<dbReference type="OrthoDB" id="5508028at2"/>
<proteinExistence type="predicted"/>
<gene>
    <name evidence="1" type="ORF">EGT74_24985</name>
</gene>
<organism evidence="1 2">
    <name type="scientific">Chitinophaga lutea</name>
    <dbReference type="NCBI Taxonomy" id="2488634"/>
    <lineage>
        <taxon>Bacteria</taxon>
        <taxon>Pseudomonadati</taxon>
        <taxon>Bacteroidota</taxon>
        <taxon>Chitinophagia</taxon>
        <taxon>Chitinophagales</taxon>
        <taxon>Chitinophagaceae</taxon>
        <taxon>Chitinophaga</taxon>
    </lineage>
</organism>
<dbReference type="AlphaFoldDB" id="A0A3N4Q1J3"/>
<evidence type="ECO:0000313" key="1">
    <source>
        <dbReference type="EMBL" id="RPE05634.1"/>
    </source>
</evidence>